<sequence>MDLNKVMIIGNVVRDPDIRTTPSGQNVASFSIATNLVWKDKEGNRQKKAEFHNVVAWRRLGEIVGQYVKKGSKIYLEGRLETRSWDDQNGIKRFRTEIIADNMIMLDKAGGRPAETAGPVLSSQPEPQAKAPEQSSGEEEINIEDIPF</sequence>
<dbReference type="PANTHER" id="PTHR10302">
    <property type="entry name" value="SINGLE-STRANDED DNA-BINDING PROTEIN"/>
    <property type="match status" value="1"/>
</dbReference>
<evidence type="ECO:0000313" key="6">
    <source>
        <dbReference type="Proteomes" id="UP000177349"/>
    </source>
</evidence>
<dbReference type="Proteomes" id="UP000177349">
    <property type="component" value="Unassembled WGS sequence"/>
</dbReference>
<reference evidence="5 6" key="1">
    <citation type="journal article" date="2016" name="Nat. Commun.">
        <title>Thousands of microbial genomes shed light on interconnected biogeochemical processes in an aquifer system.</title>
        <authorList>
            <person name="Anantharaman K."/>
            <person name="Brown C.T."/>
            <person name="Hug L.A."/>
            <person name="Sharon I."/>
            <person name="Castelle C.J."/>
            <person name="Probst A.J."/>
            <person name="Thomas B.C."/>
            <person name="Singh A."/>
            <person name="Wilkins M.J."/>
            <person name="Karaoz U."/>
            <person name="Brodie E.L."/>
            <person name="Williams K.H."/>
            <person name="Hubbard S.S."/>
            <person name="Banfield J.F."/>
        </authorList>
    </citation>
    <scope>NUCLEOTIDE SEQUENCE [LARGE SCALE GENOMIC DNA]</scope>
</reference>
<dbReference type="PROSITE" id="PS50935">
    <property type="entry name" value="SSB"/>
    <property type="match status" value="1"/>
</dbReference>
<dbReference type="PANTHER" id="PTHR10302:SF27">
    <property type="entry name" value="SINGLE-STRANDED DNA-BINDING PROTEIN"/>
    <property type="match status" value="1"/>
</dbReference>
<keyword evidence="1 2" id="KW-0238">DNA-binding</keyword>
<dbReference type="GO" id="GO:0006260">
    <property type="term" value="P:DNA replication"/>
    <property type="evidence" value="ECO:0007669"/>
    <property type="project" value="InterPro"/>
</dbReference>
<evidence type="ECO:0000256" key="2">
    <source>
        <dbReference type="HAMAP-Rule" id="MF_00984"/>
    </source>
</evidence>
<dbReference type="HAMAP" id="MF_00984">
    <property type="entry name" value="SSB"/>
    <property type="match status" value="1"/>
</dbReference>
<dbReference type="InterPro" id="IPR000424">
    <property type="entry name" value="Primosome_PriB/ssb"/>
</dbReference>
<dbReference type="GO" id="GO:0009295">
    <property type="term" value="C:nucleoid"/>
    <property type="evidence" value="ECO:0007669"/>
    <property type="project" value="TreeGrafter"/>
</dbReference>
<dbReference type="CDD" id="cd04496">
    <property type="entry name" value="SSB_OBF"/>
    <property type="match status" value="1"/>
</dbReference>
<dbReference type="EMBL" id="MHKN01000012">
    <property type="protein sequence ID" value="OGY92718.1"/>
    <property type="molecule type" value="Genomic_DNA"/>
</dbReference>
<dbReference type="Gene3D" id="2.40.50.140">
    <property type="entry name" value="Nucleic acid-binding proteins"/>
    <property type="match status" value="1"/>
</dbReference>
<evidence type="ECO:0000256" key="3">
    <source>
        <dbReference type="PIRNR" id="PIRNR002070"/>
    </source>
</evidence>
<dbReference type="InterPro" id="IPR011344">
    <property type="entry name" value="ssDNA-bd"/>
</dbReference>
<protein>
    <recommendedName>
        <fullName evidence="2 3">Single-stranded DNA-binding protein</fullName>
        <shortName evidence="2">SSB</shortName>
    </recommendedName>
</protein>
<dbReference type="GO" id="GO:0003697">
    <property type="term" value="F:single-stranded DNA binding"/>
    <property type="evidence" value="ECO:0007669"/>
    <property type="project" value="UniProtKB-UniRule"/>
</dbReference>
<evidence type="ECO:0000256" key="1">
    <source>
        <dbReference type="ARBA" id="ARBA00023125"/>
    </source>
</evidence>
<dbReference type="PIRSF" id="PIRSF002070">
    <property type="entry name" value="SSB"/>
    <property type="match status" value="1"/>
</dbReference>
<dbReference type="SUPFAM" id="SSF50249">
    <property type="entry name" value="Nucleic acid-binding proteins"/>
    <property type="match status" value="1"/>
</dbReference>
<proteinExistence type="inferred from homology"/>
<dbReference type="NCBIfam" id="TIGR00621">
    <property type="entry name" value="ssb"/>
    <property type="match status" value="1"/>
</dbReference>
<accession>A0A1G2BUL1</accession>
<comment type="caution">
    <text evidence="2">Lacks conserved residue(s) required for the propagation of feature annotation.</text>
</comment>
<dbReference type="InterPro" id="IPR012340">
    <property type="entry name" value="NA-bd_OB-fold"/>
</dbReference>
<feature type="compositionally biased region" description="Acidic residues" evidence="4">
    <location>
        <begin position="136"/>
        <end position="148"/>
    </location>
</feature>
<comment type="subunit">
    <text evidence="2">Homotetramer.</text>
</comment>
<dbReference type="Pfam" id="PF00436">
    <property type="entry name" value="SSB"/>
    <property type="match status" value="1"/>
</dbReference>
<comment type="caution">
    <text evidence="5">The sequence shown here is derived from an EMBL/GenBank/DDBJ whole genome shotgun (WGS) entry which is preliminary data.</text>
</comment>
<evidence type="ECO:0000256" key="4">
    <source>
        <dbReference type="SAM" id="MobiDB-lite"/>
    </source>
</evidence>
<feature type="region of interest" description="Disordered" evidence="4">
    <location>
        <begin position="109"/>
        <end position="148"/>
    </location>
</feature>
<name>A0A1G2BUL1_9BACT</name>
<dbReference type="AlphaFoldDB" id="A0A1G2BUL1"/>
<organism evidence="5 6">
    <name type="scientific">Candidatus Komeilibacteria bacterium RIFCSPLOWO2_01_FULL_53_11</name>
    <dbReference type="NCBI Taxonomy" id="1798552"/>
    <lineage>
        <taxon>Bacteria</taxon>
        <taxon>Candidatus Komeiliibacteriota</taxon>
    </lineage>
</organism>
<gene>
    <name evidence="5" type="ORF">A3B31_01685</name>
</gene>
<evidence type="ECO:0000313" key="5">
    <source>
        <dbReference type="EMBL" id="OGY92718.1"/>
    </source>
</evidence>